<keyword evidence="1" id="KW-0472">Membrane</keyword>
<dbReference type="Proteomes" id="UP000823786">
    <property type="component" value="Unassembled WGS sequence"/>
</dbReference>
<evidence type="ECO:0000313" key="2">
    <source>
        <dbReference type="EMBL" id="MBP1859521.1"/>
    </source>
</evidence>
<name>A0ABS4ENY1_9HYPH</name>
<feature type="transmembrane region" description="Helical" evidence="1">
    <location>
        <begin position="39"/>
        <end position="57"/>
    </location>
</feature>
<sequence>MVDNLITYMALLPVFGVAAITSGAYRLFRHVHDDIDGNILAYATAGALGSGLILLIADVLDEYFTPGFSGIWMAFGLVAGSAFGAIYALLCNRLQRS</sequence>
<reference evidence="2 3" key="1">
    <citation type="submission" date="2021-03" db="EMBL/GenBank/DDBJ databases">
        <title>Genomic Encyclopedia of Type Strains, Phase IV (KMG-IV): sequencing the most valuable type-strain genomes for metagenomic binning, comparative biology and taxonomic classification.</title>
        <authorList>
            <person name="Goeker M."/>
        </authorList>
    </citation>
    <scope>NUCLEOTIDE SEQUENCE [LARGE SCALE GENOMIC DNA]</scope>
    <source>
        <strain evidence="2 3">DSM 26427</strain>
    </source>
</reference>
<organism evidence="2 3">
    <name type="scientific">Rhizobium herbae</name>
    <dbReference type="NCBI Taxonomy" id="508661"/>
    <lineage>
        <taxon>Bacteria</taxon>
        <taxon>Pseudomonadati</taxon>
        <taxon>Pseudomonadota</taxon>
        <taxon>Alphaproteobacteria</taxon>
        <taxon>Hyphomicrobiales</taxon>
        <taxon>Rhizobiaceae</taxon>
        <taxon>Rhizobium/Agrobacterium group</taxon>
        <taxon>Rhizobium</taxon>
    </lineage>
</organism>
<gene>
    <name evidence="2" type="ORF">J2Z75_003038</name>
</gene>
<keyword evidence="1" id="KW-1133">Transmembrane helix</keyword>
<keyword evidence="1" id="KW-0812">Transmembrane</keyword>
<protein>
    <submittedName>
        <fullName evidence="2">ABC-type Na+ efflux pump permease subunit</fullName>
    </submittedName>
</protein>
<proteinExistence type="predicted"/>
<feature type="transmembrane region" description="Helical" evidence="1">
    <location>
        <begin position="6"/>
        <end position="27"/>
    </location>
</feature>
<dbReference type="EMBL" id="JAGGJV010000005">
    <property type="protein sequence ID" value="MBP1859521.1"/>
    <property type="molecule type" value="Genomic_DNA"/>
</dbReference>
<keyword evidence="3" id="KW-1185">Reference proteome</keyword>
<comment type="caution">
    <text evidence="2">The sequence shown here is derived from an EMBL/GenBank/DDBJ whole genome shotgun (WGS) entry which is preliminary data.</text>
</comment>
<evidence type="ECO:0000313" key="3">
    <source>
        <dbReference type="Proteomes" id="UP000823786"/>
    </source>
</evidence>
<evidence type="ECO:0000256" key="1">
    <source>
        <dbReference type="SAM" id="Phobius"/>
    </source>
</evidence>
<accession>A0ABS4ENY1</accession>
<feature type="transmembrane region" description="Helical" evidence="1">
    <location>
        <begin position="69"/>
        <end position="90"/>
    </location>
</feature>
<dbReference type="RefSeq" id="WP_209853566.1">
    <property type="nucleotide sequence ID" value="NZ_JAGGJV010000005.1"/>
</dbReference>